<accession>A0A0V1AHZ2</accession>
<proteinExistence type="predicted"/>
<dbReference type="AlphaFoldDB" id="A0A0V1AHZ2"/>
<name>A0A0V1AHZ2_TRISP</name>
<evidence type="ECO:0000313" key="2">
    <source>
        <dbReference type="Proteomes" id="UP000054776"/>
    </source>
</evidence>
<sequence length="44" mass="5160">MGTEVGPSGIKPKERKKDWKIKFFCKPEIFSKNTTAEIRKVFRC</sequence>
<dbReference type="Proteomes" id="UP000054776">
    <property type="component" value="Unassembled WGS sequence"/>
</dbReference>
<reference evidence="1 2" key="1">
    <citation type="submission" date="2015-01" db="EMBL/GenBank/DDBJ databases">
        <title>Evolution of Trichinella species and genotypes.</title>
        <authorList>
            <person name="Korhonen P.K."/>
            <person name="Edoardo P."/>
            <person name="Giuseppe L.R."/>
            <person name="Gasser R.B."/>
        </authorList>
    </citation>
    <scope>NUCLEOTIDE SEQUENCE [LARGE SCALE GENOMIC DNA]</scope>
    <source>
        <strain evidence="1">ISS3</strain>
    </source>
</reference>
<dbReference type="EMBL" id="JYDH01001889">
    <property type="protein sequence ID" value="KRY24253.1"/>
    <property type="molecule type" value="Genomic_DNA"/>
</dbReference>
<gene>
    <name evidence="1" type="ORF">T01_14524</name>
</gene>
<organism evidence="1 2">
    <name type="scientific">Trichinella spiralis</name>
    <name type="common">Trichina worm</name>
    <dbReference type="NCBI Taxonomy" id="6334"/>
    <lineage>
        <taxon>Eukaryota</taxon>
        <taxon>Metazoa</taxon>
        <taxon>Ecdysozoa</taxon>
        <taxon>Nematoda</taxon>
        <taxon>Enoplea</taxon>
        <taxon>Dorylaimia</taxon>
        <taxon>Trichinellida</taxon>
        <taxon>Trichinellidae</taxon>
        <taxon>Trichinella</taxon>
    </lineage>
</organism>
<comment type="caution">
    <text evidence="1">The sequence shown here is derived from an EMBL/GenBank/DDBJ whole genome shotgun (WGS) entry which is preliminary data.</text>
</comment>
<dbReference type="InParanoid" id="A0A0V1AHZ2"/>
<evidence type="ECO:0000313" key="1">
    <source>
        <dbReference type="EMBL" id="KRY24253.1"/>
    </source>
</evidence>
<keyword evidence="2" id="KW-1185">Reference proteome</keyword>
<protein>
    <submittedName>
        <fullName evidence="1">Uncharacterized protein</fullName>
    </submittedName>
</protein>